<reference evidence="9 10" key="1">
    <citation type="submission" date="2017-01" db="EMBL/GenBank/DDBJ databases">
        <authorList>
            <person name="Mah S.A."/>
            <person name="Swanson W.J."/>
            <person name="Moy G.W."/>
            <person name="Vacquier V.D."/>
        </authorList>
    </citation>
    <scope>NUCLEOTIDE SEQUENCE [LARGE SCALE GENOMIC DNA]</scope>
    <source>
        <strain evidence="9 10">DCY110</strain>
    </source>
</reference>
<dbReference type="PANTHER" id="PTHR43227:SF8">
    <property type="entry name" value="DIACETYLCHITOBIOSE UPTAKE SYSTEM PERMEASE PROTEIN DASB"/>
    <property type="match status" value="1"/>
</dbReference>
<keyword evidence="6 7" id="KW-0472">Membrane</keyword>
<dbReference type="GO" id="GO:0005886">
    <property type="term" value="C:plasma membrane"/>
    <property type="evidence" value="ECO:0007669"/>
    <property type="project" value="UniProtKB-SubCell"/>
</dbReference>
<dbReference type="CDD" id="cd06261">
    <property type="entry name" value="TM_PBP2"/>
    <property type="match status" value="1"/>
</dbReference>
<dbReference type="InterPro" id="IPR000515">
    <property type="entry name" value="MetI-like"/>
</dbReference>
<evidence type="ECO:0000259" key="8">
    <source>
        <dbReference type="PROSITE" id="PS50928"/>
    </source>
</evidence>
<keyword evidence="3" id="KW-1003">Cell membrane</keyword>
<dbReference type="RefSeq" id="WP_076202228.1">
    <property type="nucleotide sequence ID" value="NZ_CP019236.1"/>
</dbReference>
<keyword evidence="2 7" id="KW-0813">Transport</keyword>
<dbReference type="KEGG" id="rhy:RD110_22835"/>
<evidence type="ECO:0000256" key="5">
    <source>
        <dbReference type="ARBA" id="ARBA00022989"/>
    </source>
</evidence>
<feature type="transmembrane region" description="Helical" evidence="7">
    <location>
        <begin position="214"/>
        <end position="239"/>
    </location>
</feature>
<evidence type="ECO:0000256" key="6">
    <source>
        <dbReference type="ARBA" id="ARBA00023136"/>
    </source>
</evidence>
<comment type="subcellular location">
    <subcellularLocation>
        <location evidence="1 7">Cell membrane</location>
        <topology evidence="1 7">Multi-pass membrane protein</topology>
    </subcellularLocation>
</comment>
<feature type="transmembrane region" description="Helical" evidence="7">
    <location>
        <begin position="21"/>
        <end position="39"/>
    </location>
</feature>
<feature type="transmembrane region" description="Helical" evidence="7">
    <location>
        <begin position="168"/>
        <end position="193"/>
    </location>
</feature>
<protein>
    <submittedName>
        <fullName evidence="9">Sugar ABC transporter</fullName>
    </submittedName>
</protein>
<proteinExistence type="inferred from homology"/>
<dbReference type="OrthoDB" id="8578268at2"/>
<dbReference type="InterPro" id="IPR050809">
    <property type="entry name" value="UgpAE/MalFG_permease"/>
</dbReference>
<keyword evidence="10" id="KW-1185">Reference proteome</keyword>
<dbReference type="GO" id="GO:0055085">
    <property type="term" value="P:transmembrane transport"/>
    <property type="evidence" value="ECO:0007669"/>
    <property type="project" value="InterPro"/>
</dbReference>
<keyword evidence="5 7" id="KW-1133">Transmembrane helix</keyword>
<comment type="similarity">
    <text evidence="7">Belongs to the binding-protein-dependent transport system permease family.</text>
</comment>
<feature type="transmembrane region" description="Helical" evidence="7">
    <location>
        <begin position="118"/>
        <end position="139"/>
    </location>
</feature>
<accession>A0A1P8K107</accession>
<dbReference type="SUPFAM" id="SSF161098">
    <property type="entry name" value="MetI-like"/>
    <property type="match status" value="1"/>
</dbReference>
<feature type="transmembrane region" description="Helical" evidence="7">
    <location>
        <begin position="274"/>
        <end position="296"/>
    </location>
</feature>
<dbReference type="PROSITE" id="PS50928">
    <property type="entry name" value="ABC_TM1"/>
    <property type="match status" value="1"/>
</dbReference>
<dbReference type="STRING" id="1842727.RD110_22835"/>
<organism evidence="9 10">
    <name type="scientific">Rhodoferax koreensis</name>
    <dbReference type="NCBI Taxonomy" id="1842727"/>
    <lineage>
        <taxon>Bacteria</taxon>
        <taxon>Pseudomonadati</taxon>
        <taxon>Pseudomonadota</taxon>
        <taxon>Betaproteobacteria</taxon>
        <taxon>Burkholderiales</taxon>
        <taxon>Comamonadaceae</taxon>
        <taxon>Rhodoferax</taxon>
    </lineage>
</organism>
<dbReference type="Gene3D" id="1.10.3720.10">
    <property type="entry name" value="MetI-like"/>
    <property type="match status" value="1"/>
</dbReference>
<dbReference type="InterPro" id="IPR035906">
    <property type="entry name" value="MetI-like_sf"/>
</dbReference>
<feature type="domain" description="ABC transmembrane type-1" evidence="8">
    <location>
        <begin position="81"/>
        <end position="295"/>
    </location>
</feature>
<name>A0A1P8K107_9BURK</name>
<sequence length="309" mass="34131">MQATSKAARPLAPRQPGRDWTPYWFAAPVAIYLLLFQGYPLAQELYLSFTSTSLLSPDQHTYVGLQNYVDLVTQDEFRHVLLITAVYTVVCVVLAIGLGLGAALLLDAPFRGRGLARALVTIPWAAPPVAVALIFIWIYNGQYGVFNHLLAVFGWKGGMESWLDSPALALPAVLLTTVWQIFPFASVVILAALQGVSSELREVAIIDGADRLSVFRAVVWPTIQPSVALLSLFLTIWSLRRFDLIWLMTQGGPIGSTNTLVIELYRRAFVYRDLGQGAAVGMVGLSIALVITVFYFRYNQRAERAKGQR</sequence>
<dbReference type="EMBL" id="CP019236">
    <property type="protein sequence ID" value="APW39688.1"/>
    <property type="molecule type" value="Genomic_DNA"/>
</dbReference>
<dbReference type="PANTHER" id="PTHR43227">
    <property type="entry name" value="BLL4140 PROTEIN"/>
    <property type="match status" value="1"/>
</dbReference>
<dbReference type="Pfam" id="PF00528">
    <property type="entry name" value="BPD_transp_1"/>
    <property type="match status" value="1"/>
</dbReference>
<evidence type="ECO:0000256" key="7">
    <source>
        <dbReference type="RuleBase" id="RU363032"/>
    </source>
</evidence>
<dbReference type="Proteomes" id="UP000186609">
    <property type="component" value="Chromosome"/>
</dbReference>
<keyword evidence="4 7" id="KW-0812">Transmembrane</keyword>
<dbReference type="AlphaFoldDB" id="A0A1P8K107"/>
<gene>
    <name evidence="9" type="ORF">RD110_22835</name>
</gene>
<feature type="transmembrane region" description="Helical" evidence="7">
    <location>
        <begin position="80"/>
        <end position="106"/>
    </location>
</feature>
<evidence type="ECO:0000256" key="4">
    <source>
        <dbReference type="ARBA" id="ARBA00022692"/>
    </source>
</evidence>
<evidence type="ECO:0000256" key="1">
    <source>
        <dbReference type="ARBA" id="ARBA00004651"/>
    </source>
</evidence>
<evidence type="ECO:0000313" key="10">
    <source>
        <dbReference type="Proteomes" id="UP000186609"/>
    </source>
</evidence>
<evidence type="ECO:0000313" key="9">
    <source>
        <dbReference type="EMBL" id="APW39688.1"/>
    </source>
</evidence>
<evidence type="ECO:0000256" key="2">
    <source>
        <dbReference type="ARBA" id="ARBA00022448"/>
    </source>
</evidence>
<evidence type="ECO:0000256" key="3">
    <source>
        <dbReference type="ARBA" id="ARBA00022475"/>
    </source>
</evidence>